<organism evidence="4 5">
    <name type="scientific">Dehalobacterium formicoaceticum</name>
    <dbReference type="NCBI Taxonomy" id="51515"/>
    <lineage>
        <taxon>Bacteria</taxon>
        <taxon>Bacillati</taxon>
        <taxon>Bacillota</taxon>
        <taxon>Clostridia</taxon>
        <taxon>Eubacteriales</taxon>
        <taxon>Peptococcaceae</taxon>
        <taxon>Dehalobacterium</taxon>
    </lineage>
</organism>
<dbReference type="PANTHER" id="PTHR46268:SF6">
    <property type="entry name" value="UNIVERSAL STRESS PROTEIN UP12"/>
    <property type="match status" value="1"/>
</dbReference>
<dbReference type="InterPro" id="IPR006016">
    <property type="entry name" value="UspA"/>
</dbReference>
<proteinExistence type="inferred from homology"/>
<feature type="domain" description="UspA" evidence="3">
    <location>
        <begin position="1"/>
        <end position="149"/>
    </location>
</feature>
<dbReference type="PANTHER" id="PTHR46268">
    <property type="entry name" value="STRESS RESPONSE PROTEIN NHAX"/>
    <property type="match status" value="1"/>
</dbReference>
<dbReference type="PIRSF" id="PIRSF006276">
    <property type="entry name" value="UspA"/>
    <property type="match status" value="1"/>
</dbReference>
<dbReference type="RefSeq" id="WP_257913427.1">
    <property type="nucleotide sequence ID" value="NZ_JANPWE010000005.1"/>
</dbReference>
<dbReference type="CDD" id="cd00293">
    <property type="entry name" value="USP-like"/>
    <property type="match status" value="1"/>
</dbReference>
<dbReference type="Proteomes" id="UP001524944">
    <property type="component" value="Unassembled WGS sequence"/>
</dbReference>
<evidence type="ECO:0000313" key="5">
    <source>
        <dbReference type="Proteomes" id="UP001524944"/>
    </source>
</evidence>
<dbReference type="SUPFAM" id="SSF52402">
    <property type="entry name" value="Adenine nucleotide alpha hydrolases-like"/>
    <property type="match status" value="1"/>
</dbReference>
<dbReference type="PRINTS" id="PR01438">
    <property type="entry name" value="UNVRSLSTRESS"/>
</dbReference>
<evidence type="ECO:0000259" key="3">
    <source>
        <dbReference type="Pfam" id="PF00582"/>
    </source>
</evidence>
<dbReference type="Pfam" id="PF00582">
    <property type="entry name" value="Usp"/>
    <property type="match status" value="1"/>
</dbReference>
<reference evidence="4 5" key="1">
    <citation type="submission" date="2022-08" db="EMBL/GenBank/DDBJ databases">
        <title>Proteogenomics of the novel Dehalobacterium formicoaceticum strain EZ94 highlights a key role of methyltransferases during anaerobic dichloromethane degradation.</title>
        <authorList>
            <person name="Wasmund K."/>
        </authorList>
    </citation>
    <scope>NUCLEOTIDE SEQUENCE [LARGE SCALE GENOMIC DNA]</scope>
    <source>
        <strain evidence="4 5">EZ94</strain>
    </source>
</reference>
<keyword evidence="2" id="KW-0963">Cytoplasm</keyword>
<evidence type="ECO:0000256" key="2">
    <source>
        <dbReference type="PIRNR" id="PIRNR006276"/>
    </source>
</evidence>
<gene>
    <name evidence="4" type="ORF">NVS47_10865</name>
</gene>
<sequence>MLKKILLAVDGSDQGMKAADYAVRLAHTQEGLVEIIYVINNTQNILSDVPFMDPAMSVRLKEEMANNLIETGKNIIAQANEKFRDTGISYTTKVIEGDPAEEILREAENQNVDVIVIGSRGLSGVTRFFLGSVSNKVVNHAHCSVFIVR</sequence>
<protein>
    <recommendedName>
        <fullName evidence="2">Universal stress protein</fullName>
    </recommendedName>
</protein>
<dbReference type="EMBL" id="JANPWE010000005">
    <property type="protein sequence ID" value="MCR6546006.1"/>
    <property type="molecule type" value="Genomic_DNA"/>
</dbReference>
<comment type="caution">
    <text evidence="4">The sequence shown here is derived from an EMBL/GenBank/DDBJ whole genome shotgun (WGS) entry which is preliminary data.</text>
</comment>
<keyword evidence="5" id="KW-1185">Reference proteome</keyword>
<dbReference type="InterPro" id="IPR014729">
    <property type="entry name" value="Rossmann-like_a/b/a_fold"/>
</dbReference>
<accession>A0ABT1Y560</accession>
<comment type="similarity">
    <text evidence="1 2">Belongs to the universal stress protein A family.</text>
</comment>
<dbReference type="InterPro" id="IPR006015">
    <property type="entry name" value="Universal_stress_UspA"/>
</dbReference>
<dbReference type="Gene3D" id="3.40.50.620">
    <property type="entry name" value="HUPs"/>
    <property type="match status" value="1"/>
</dbReference>
<name>A0ABT1Y560_9FIRM</name>
<evidence type="ECO:0000313" key="4">
    <source>
        <dbReference type="EMBL" id="MCR6546006.1"/>
    </source>
</evidence>
<evidence type="ECO:0000256" key="1">
    <source>
        <dbReference type="ARBA" id="ARBA00008791"/>
    </source>
</evidence>
<comment type="subcellular location">
    <subcellularLocation>
        <location evidence="2">Cytoplasm</location>
    </subcellularLocation>
</comment>